<keyword evidence="3" id="KW-0133">Cell shape</keyword>
<dbReference type="GO" id="GO:0016755">
    <property type="term" value="F:aminoacyltransferase activity"/>
    <property type="evidence" value="ECO:0007669"/>
    <property type="project" value="InterPro"/>
</dbReference>
<dbReference type="GO" id="GO:0008360">
    <property type="term" value="P:regulation of cell shape"/>
    <property type="evidence" value="ECO:0007669"/>
    <property type="project" value="UniProtKB-KW"/>
</dbReference>
<comment type="caution">
    <text evidence="7">The sequence shown here is derived from an EMBL/GenBank/DDBJ whole genome shotgun (WGS) entry which is preliminary data.</text>
</comment>
<evidence type="ECO:0000313" key="7">
    <source>
        <dbReference type="EMBL" id="GAB15314.1"/>
    </source>
</evidence>
<dbReference type="Proteomes" id="UP000003828">
    <property type="component" value="Unassembled WGS sequence"/>
</dbReference>
<dbReference type="EMBL" id="BAEG01000083">
    <property type="protein sequence ID" value="GAB15314.1"/>
    <property type="molecule type" value="Genomic_DNA"/>
</dbReference>
<protein>
    <submittedName>
        <fullName evidence="7">FemAB family protein</fullName>
    </submittedName>
</protein>
<dbReference type="PROSITE" id="PS51191">
    <property type="entry name" value="FEMABX"/>
    <property type="match status" value="1"/>
</dbReference>
<dbReference type="InterPro" id="IPR050644">
    <property type="entry name" value="PG_Glycine_Bridge_Synth"/>
</dbReference>
<comment type="similarity">
    <text evidence="1">Belongs to the FemABX family.</text>
</comment>
<dbReference type="SUPFAM" id="SSF55729">
    <property type="entry name" value="Acyl-CoA N-acyltransferases (Nat)"/>
    <property type="match status" value="2"/>
</dbReference>
<evidence type="ECO:0000256" key="5">
    <source>
        <dbReference type="ARBA" id="ARBA00023315"/>
    </source>
</evidence>
<dbReference type="STRING" id="1077972.ARGLB_083_02070"/>
<evidence type="ECO:0000256" key="3">
    <source>
        <dbReference type="ARBA" id="ARBA00022960"/>
    </source>
</evidence>
<keyword evidence="4" id="KW-0573">Peptidoglycan synthesis</keyword>
<dbReference type="Pfam" id="PF02388">
    <property type="entry name" value="FemAB"/>
    <property type="match status" value="2"/>
</dbReference>
<name>H0QR63_ARTG1</name>
<evidence type="ECO:0000313" key="8">
    <source>
        <dbReference type="Proteomes" id="UP000003828"/>
    </source>
</evidence>
<evidence type="ECO:0000256" key="1">
    <source>
        <dbReference type="ARBA" id="ARBA00009943"/>
    </source>
</evidence>
<dbReference type="GO" id="GO:0071555">
    <property type="term" value="P:cell wall organization"/>
    <property type="evidence" value="ECO:0007669"/>
    <property type="project" value="UniProtKB-KW"/>
</dbReference>
<evidence type="ECO:0000256" key="2">
    <source>
        <dbReference type="ARBA" id="ARBA00022679"/>
    </source>
</evidence>
<gene>
    <name evidence="7" type="ORF">ARGLB_083_02070</name>
</gene>
<keyword evidence="8" id="KW-1185">Reference proteome</keyword>
<dbReference type="eggNOG" id="COG2348">
    <property type="taxonomic scope" value="Bacteria"/>
</dbReference>
<dbReference type="GO" id="GO:0009252">
    <property type="term" value="P:peptidoglycan biosynthetic process"/>
    <property type="evidence" value="ECO:0007669"/>
    <property type="project" value="UniProtKB-KW"/>
</dbReference>
<organism evidence="7 8">
    <name type="scientific">Arthrobacter globiformis (strain ATCC 8010 / DSM 20124 / JCM 1332 / NBRC 12137 / NCIMB 8907 / NRRL B-2979 / 168)</name>
    <dbReference type="NCBI Taxonomy" id="1077972"/>
    <lineage>
        <taxon>Bacteria</taxon>
        <taxon>Bacillati</taxon>
        <taxon>Actinomycetota</taxon>
        <taxon>Actinomycetes</taxon>
        <taxon>Micrococcales</taxon>
        <taxon>Micrococcaceae</taxon>
        <taxon>Arthrobacter</taxon>
    </lineage>
</organism>
<dbReference type="InterPro" id="IPR003447">
    <property type="entry name" value="FEMABX"/>
</dbReference>
<evidence type="ECO:0000256" key="6">
    <source>
        <dbReference type="ARBA" id="ARBA00023316"/>
    </source>
</evidence>
<reference evidence="7 8" key="1">
    <citation type="submission" date="2011-12" db="EMBL/GenBank/DDBJ databases">
        <title>Whole genome shotgun sequence of Arthrobacter globiformis NBRC 12137.</title>
        <authorList>
            <person name="Miyazawa S."/>
            <person name="Hosoyama A."/>
            <person name="Tsuchikane K."/>
            <person name="Katsumata H."/>
            <person name="Yamazaki S."/>
            <person name="Fujita N."/>
        </authorList>
    </citation>
    <scope>NUCLEOTIDE SEQUENCE [LARGE SCALE GENOMIC DNA]</scope>
    <source>
        <strain evidence="7 8">NBRC 12137</strain>
    </source>
</reference>
<sequence length="362" mass="40939">MDTAHLREFTARFATSEEVANWDSHVTANPNGGNLLQSEAFAEVKQHFGWKTLHLVYETADYTSYNLVLEKSFPVLGKLWYLIKGPDVAGVEDIPGIAAANAEFVKRARLGVFAIKIEPDVILSDAARRVIEGAGLVKTHNLQPNDSTALLDISPEENQLLRNLHSRGRNAVRRAIREGVEVHNVDPSEENFKSMYALMTDTVQAKSQVRVREYEYYRQFWTNFIKRGQGRLMFVYENGVPSVGAFVINYGRKGTYKDGGSLQKRNQYGDSHLVQWTAINQLKELGCTEYDFCGTPPSDKLKDTSNPFHGLGLFKTSFSKTVTDFVGCYDQVISPLKYKAWIVAGERVARQLYTRRTGQQFY</sequence>
<proteinExistence type="inferred from homology"/>
<dbReference type="InterPro" id="IPR016181">
    <property type="entry name" value="Acyl_CoA_acyltransferase"/>
</dbReference>
<dbReference type="PANTHER" id="PTHR36174:SF1">
    <property type="entry name" value="LIPID II:GLYCINE GLYCYLTRANSFERASE"/>
    <property type="match status" value="1"/>
</dbReference>
<evidence type="ECO:0000256" key="4">
    <source>
        <dbReference type="ARBA" id="ARBA00022984"/>
    </source>
</evidence>
<keyword evidence="6" id="KW-0961">Cell wall biogenesis/degradation</keyword>
<dbReference type="AlphaFoldDB" id="H0QR63"/>
<accession>H0QR63</accession>
<keyword evidence="5" id="KW-0012">Acyltransferase</keyword>
<dbReference type="PANTHER" id="PTHR36174">
    <property type="entry name" value="LIPID II:GLYCINE GLYCYLTRANSFERASE"/>
    <property type="match status" value="1"/>
</dbReference>
<dbReference type="Gene3D" id="3.40.630.30">
    <property type="match status" value="2"/>
</dbReference>
<keyword evidence="2" id="KW-0808">Transferase</keyword>